<dbReference type="EMBL" id="JBBHLI010000001">
    <property type="protein sequence ID" value="MEK9499675.1"/>
    <property type="molecule type" value="Genomic_DNA"/>
</dbReference>
<protein>
    <submittedName>
        <fullName evidence="2">Cupin domain-containing protein</fullName>
    </submittedName>
</protein>
<dbReference type="InterPro" id="IPR011051">
    <property type="entry name" value="RmlC_Cupin_sf"/>
</dbReference>
<dbReference type="Proteomes" id="UP001484239">
    <property type="component" value="Unassembled WGS sequence"/>
</dbReference>
<keyword evidence="3" id="KW-1185">Reference proteome</keyword>
<comment type="caution">
    <text evidence="2">The sequence shown here is derived from an EMBL/GenBank/DDBJ whole genome shotgun (WGS) entry which is preliminary data.</text>
</comment>
<dbReference type="Gene3D" id="2.60.120.10">
    <property type="entry name" value="Jelly Rolls"/>
    <property type="match status" value="1"/>
</dbReference>
<proteinExistence type="predicted"/>
<dbReference type="InterPro" id="IPR014710">
    <property type="entry name" value="RmlC-like_jellyroll"/>
</dbReference>
<dbReference type="InterPro" id="IPR013096">
    <property type="entry name" value="Cupin_2"/>
</dbReference>
<sequence length="125" mass="13883">MSEGAPPRVLNVPGAFDRVEGLWRPHLAAELNGQQLKLARIEGAFDWHAHPDEDEAFLVVKGRMRLEFEHGVREMGEGDLCVVPRGVRHRPVADAECHIVLFEPAGTVNTGDAESSRTVRDLPRL</sequence>
<gene>
    <name evidence="2" type="ORF">WI372_01595</name>
</gene>
<dbReference type="PANTHER" id="PTHR36114">
    <property type="entry name" value="16.7 KDA PROTEIN IN WHIE LOCUS"/>
    <property type="match status" value="1"/>
</dbReference>
<evidence type="ECO:0000259" key="1">
    <source>
        <dbReference type="Pfam" id="PF07883"/>
    </source>
</evidence>
<dbReference type="PANTHER" id="PTHR36114:SF1">
    <property type="entry name" value="16.7 KDA PROTEIN IN WHIE LOCUS"/>
    <property type="match status" value="1"/>
</dbReference>
<evidence type="ECO:0000313" key="3">
    <source>
        <dbReference type="Proteomes" id="UP001484239"/>
    </source>
</evidence>
<dbReference type="CDD" id="cd02226">
    <property type="entry name" value="cupin_YdbB-like"/>
    <property type="match status" value="1"/>
</dbReference>
<accession>A0ABU9E6T1</accession>
<name>A0ABU9E6T1_9BACT</name>
<dbReference type="Pfam" id="PF07883">
    <property type="entry name" value="Cupin_2"/>
    <property type="match status" value="1"/>
</dbReference>
<dbReference type="RefSeq" id="WP_405286245.1">
    <property type="nucleotide sequence ID" value="NZ_JBBHLI010000001.1"/>
</dbReference>
<feature type="domain" description="Cupin type-2" evidence="1">
    <location>
        <begin position="44"/>
        <end position="96"/>
    </location>
</feature>
<dbReference type="SUPFAM" id="SSF51182">
    <property type="entry name" value="RmlC-like cupins"/>
    <property type="match status" value="1"/>
</dbReference>
<evidence type="ECO:0000313" key="2">
    <source>
        <dbReference type="EMBL" id="MEK9499675.1"/>
    </source>
</evidence>
<reference evidence="2 3" key="1">
    <citation type="submission" date="2024-02" db="EMBL/GenBank/DDBJ databases">
        <title>A novel Gemmatimonadota bacterium.</title>
        <authorList>
            <person name="Du Z.-J."/>
            <person name="Ye Y.-Q."/>
        </authorList>
    </citation>
    <scope>NUCLEOTIDE SEQUENCE [LARGE SCALE GENOMIC DNA]</scope>
    <source>
        <strain evidence="2 3">DH-20</strain>
    </source>
</reference>
<organism evidence="2 3">
    <name type="scientific">Gaopeijia maritima</name>
    <dbReference type="NCBI Taxonomy" id="3119007"/>
    <lineage>
        <taxon>Bacteria</taxon>
        <taxon>Pseudomonadati</taxon>
        <taxon>Gemmatimonadota</taxon>
        <taxon>Longimicrobiia</taxon>
        <taxon>Gaopeijiales</taxon>
        <taxon>Gaopeijiaceae</taxon>
        <taxon>Gaopeijia</taxon>
    </lineage>
</organism>
<dbReference type="InterPro" id="IPR052044">
    <property type="entry name" value="PKS_Associated_Protein"/>
</dbReference>